<feature type="domain" description="Glycoside hydrolase family 3 C-terminal" evidence="5">
    <location>
        <begin position="395"/>
        <end position="554"/>
    </location>
</feature>
<dbReference type="PANTHER" id="PTHR30480:SF13">
    <property type="entry name" value="BETA-HEXOSAMINIDASE"/>
    <property type="match status" value="1"/>
</dbReference>
<dbReference type="GO" id="GO:0009254">
    <property type="term" value="P:peptidoglycan turnover"/>
    <property type="evidence" value="ECO:0007669"/>
    <property type="project" value="TreeGrafter"/>
</dbReference>
<feature type="chain" id="PRO_5039594077" evidence="2">
    <location>
        <begin position="20"/>
        <end position="968"/>
    </location>
</feature>
<dbReference type="InterPro" id="IPR050226">
    <property type="entry name" value="NagZ_Beta-hexosaminidase"/>
</dbReference>
<dbReference type="Pfam" id="PF01915">
    <property type="entry name" value="Glyco_hydro_3_C"/>
    <property type="match status" value="1"/>
</dbReference>
<keyword evidence="7" id="KW-1185">Reference proteome</keyword>
<dbReference type="EMBL" id="JAHSPG010000002">
    <property type="protein sequence ID" value="MBV4356399.1"/>
    <property type="molecule type" value="Genomic_DNA"/>
</dbReference>
<keyword evidence="2" id="KW-0732">Signal</keyword>
<sequence length="968" mass="107551">MRKLSIWISILFYSAKAMAQNADADRWVDSVFHTLNNDQKIAQLMVVRLSGLTNGSVVFYDKEVEEAINKYNVGGICLFQGGPAKQAMLINRYQSMTKTPILICIDGETGLGMRMLDSVVNLPRQMMLGAVQDPSIVYKFGTAVAEQCKRAGIQVNYAPVVDVNNNPDNPVINDRSFGEDKYRVANYGIQYMKALQDNGIMACAKHFPGHGDVAVDSHLDLPIIMKSREQLDSLELYPFRQMFNAGVGSVMVAHLSVPSIDSTPNKPTSISANAVTNLLRNEMGFQGLTFTDALEMKGVAKYYPDGLASVESLIAGNDMLCLPGDVKNTLDKVKQAIKKKRLKWADIDMHVKKVLYAKYNYGLAKWQPVAIENIANDLNKDAGSTWKLVAENALTLLRNNDSATFPLAVVKRKVAYVAIGATEDNYMANRLRDEFKAHVYFFENAQSVEKAEALAQLVKSRYDVVIIGVHGYSRFPRNNFGISDASLKLIKQLQQENRSVTFAFGNPYAIKNFSDGKVIVACYDDNDYIQTAALDLLEGKIDPKGKLPVTVSEEFKYGAGITQNLSLLPVAPSQVGMNDSIQTEIDCIVQDGLNALAFPGAVVLVTKDDKIVYEKAFGKYAFQDSTPVTTNTIYDLASVTKICATTLSVMKLYEEGKLDINKRLVDYLPSTRGTNKENILVKNLLLHQAGLKAFIPFYKETLDAKEQPGDTYYSLVQSDEFPTRVAESLYLRKDFQDTVYKRMLQSDVAPTGHYLYSDNDFIFLGKIVEAITGESLDNYAKRTFYEPLGLTHTGFLPRTFLPLDSVAPTENEEIFRKQLLRGDVHDPGSAIMGGVAGHAGLFSDAHDMAIIAQLLLNGGTIYGKQIFKKETIDYFTAYQSNVSRRGLGFDKPEKDNATLKEPYPCLSASPQTFGHTGFTGIGWWVDPKYNMTFIFLSNRVNAAKPNINKLTAMSIRGRIQEALYKAIR</sequence>
<comment type="similarity">
    <text evidence="1">Belongs to the glycosyl hydrolase 3 family.</text>
</comment>
<gene>
    <name evidence="6" type="ORF">KTO63_04505</name>
</gene>
<dbReference type="Pfam" id="PF00144">
    <property type="entry name" value="Beta-lactamase"/>
    <property type="match status" value="1"/>
</dbReference>
<dbReference type="InterPro" id="IPR002772">
    <property type="entry name" value="Glyco_hydro_3_C"/>
</dbReference>
<reference evidence="6" key="1">
    <citation type="submission" date="2021-06" db="EMBL/GenBank/DDBJ databases">
        <authorList>
            <person name="Huq M.A."/>
        </authorList>
    </citation>
    <scope>NUCLEOTIDE SEQUENCE</scope>
    <source>
        <strain evidence="6">MAH-26</strain>
    </source>
</reference>
<evidence type="ECO:0000256" key="2">
    <source>
        <dbReference type="SAM" id="SignalP"/>
    </source>
</evidence>
<dbReference type="AlphaFoldDB" id="A0A9E2S802"/>
<name>A0A9E2S802_9BACT</name>
<accession>A0A9E2S802</accession>
<proteinExistence type="inferred from homology"/>
<feature type="domain" description="Beta-lactamase-related" evidence="3">
    <location>
        <begin position="589"/>
        <end position="945"/>
    </location>
</feature>
<dbReference type="GO" id="GO:0005975">
    <property type="term" value="P:carbohydrate metabolic process"/>
    <property type="evidence" value="ECO:0007669"/>
    <property type="project" value="InterPro"/>
</dbReference>
<dbReference type="GO" id="GO:0004553">
    <property type="term" value="F:hydrolase activity, hydrolyzing O-glycosyl compounds"/>
    <property type="evidence" value="ECO:0007669"/>
    <property type="project" value="InterPro"/>
</dbReference>
<organism evidence="6 7">
    <name type="scientific">Pinibacter aurantiacus</name>
    <dbReference type="NCBI Taxonomy" id="2851599"/>
    <lineage>
        <taxon>Bacteria</taxon>
        <taxon>Pseudomonadati</taxon>
        <taxon>Bacteroidota</taxon>
        <taxon>Chitinophagia</taxon>
        <taxon>Chitinophagales</taxon>
        <taxon>Chitinophagaceae</taxon>
        <taxon>Pinibacter</taxon>
    </lineage>
</organism>
<feature type="signal peptide" evidence="2">
    <location>
        <begin position="1"/>
        <end position="19"/>
    </location>
</feature>
<evidence type="ECO:0000259" key="4">
    <source>
        <dbReference type="Pfam" id="PF00933"/>
    </source>
</evidence>
<dbReference type="RefSeq" id="WP_217789978.1">
    <property type="nucleotide sequence ID" value="NZ_JAHSPG010000002.1"/>
</dbReference>
<dbReference type="PANTHER" id="PTHR30480">
    <property type="entry name" value="BETA-HEXOSAMINIDASE-RELATED"/>
    <property type="match status" value="1"/>
</dbReference>
<dbReference type="Proteomes" id="UP000812270">
    <property type="component" value="Unassembled WGS sequence"/>
</dbReference>
<keyword evidence="6" id="KW-0378">Hydrolase</keyword>
<evidence type="ECO:0000256" key="1">
    <source>
        <dbReference type="ARBA" id="ARBA00005336"/>
    </source>
</evidence>
<evidence type="ECO:0000259" key="3">
    <source>
        <dbReference type="Pfam" id="PF00144"/>
    </source>
</evidence>
<protein>
    <submittedName>
        <fullName evidence="6">Serine hydrolase</fullName>
    </submittedName>
</protein>
<dbReference type="InterPro" id="IPR001466">
    <property type="entry name" value="Beta-lactam-related"/>
</dbReference>
<dbReference type="Pfam" id="PF00933">
    <property type="entry name" value="Glyco_hydro_3"/>
    <property type="match status" value="1"/>
</dbReference>
<evidence type="ECO:0000313" key="7">
    <source>
        <dbReference type="Proteomes" id="UP000812270"/>
    </source>
</evidence>
<evidence type="ECO:0000259" key="5">
    <source>
        <dbReference type="Pfam" id="PF01915"/>
    </source>
</evidence>
<evidence type="ECO:0000313" key="6">
    <source>
        <dbReference type="EMBL" id="MBV4356399.1"/>
    </source>
</evidence>
<comment type="caution">
    <text evidence="6">The sequence shown here is derived from an EMBL/GenBank/DDBJ whole genome shotgun (WGS) entry which is preliminary data.</text>
</comment>
<dbReference type="InterPro" id="IPR001764">
    <property type="entry name" value="Glyco_hydro_3_N"/>
</dbReference>
<feature type="domain" description="Glycoside hydrolase family 3 N-terminal" evidence="4">
    <location>
        <begin position="38"/>
        <end position="355"/>
    </location>
</feature>